<comment type="caution">
    <text evidence="1">The sequence shown here is derived from an EMBL/GenBank/DDBJ whole genome shotgun (WGS) entry which is preliminary data.</text>
</comment>
<dbReference type="Proteomes" id="UP001213681">
    <property type="component" value="Unassembled WGS sequence"/>
</dbReference>
<dbReference type="EMBL" id="JAPVEA010000005">
    <property type="protein sequence ID" value="KAJ5454096.1"/>
    <property type="molecule type" value="Genomic_DNA"/>
</dbReference>
<gene>
    <name evidence="1" type="ORF">N7458_005052</name>
</gene>
<reference evidence="1" key="1">
    <citation type="submission" date="2022-12" db="EMBL/GenBank/DDBJ databases">
        <authorList>
            <person name="Petersen C."/>
        </authorList>
    </citation>
    <scope>NUCLEOTIDE SEQUENCE</scope>
    <source>
        <strain evidence="1">IBT 16125</strain>
    </source>
</reference>
<keyword evidence="2" id="KW-1185">Reference proteome</keyword>
<dbReference type="PANTHER" id="PTHR47431:SF4">
    <property type="entry name" value="ZN(II)2CYS6 TRANSCRIPTION FACTOR (EUROFUNG)"/>
    <property type="match status" value="1"/>
</dbReference>
<name>A0AAD6C785_9EURO</name>
<evidence type="ECO:0000313" key="2">
    <source>
        <dbReference type="Proteomes" id="UP001213681"/>
    </source>
</evidence>
<reference evidence="1" key="2">
    <citation type="journal article" date="2023" name="IMA Fungus">
        <title>Comparative genomic study of the Penicillium genus elucidates a diverse pangenome and 15 lateral gene transfer events.</title>
        <authorList>
            <person name="Petersen C."/>
            <person name="Sorensen T."/>
            <person name="Nielsen M.R."/>
            <person name="Sondergaard T.E."/>
            <person name="Sorensen J.L."/>
            <person name="Fitzpatrick D.A."/>
            <person name="Frisvad J.C."/>
            <person name="Nielsen K.L."/>
        </authorList>
    </citation>
    <scope>NUCLEOTIDE SEQUENCE</scope>
    <source>
        <strain evidence="1">IBT 16125</strain>
    </source>
</reference>
<sequence length="344" mass="37786">MLYLVDGYYTRTLGTMNFAVAKIDATVDLLCEESEYESGHIPASKSLQDFDCREFTSESTFSSFAYLIGAVRCAALAISSAPKIATIEDSIHIIQAADSSLDGWRLLLPENRKHVISKTGEVDELMFQAHLVINVATIGLHRPFSDLKFNTVEDISSCAREPPLDTPTPELIHMHTLRVLRSVNAQIRLLALPVRQFHHTPFTTCMVSEGTLALLSACKFLFNGEDLATAREQLRMKIGCLKALGDIWPRAARNVREIQIIAQHVLGIQSSAASKSSTPSSNAVPLLYRGQGQRSHGSDGDISCNDTGIPSSLHSTEDLCGWYNLRDLAELGSLDDLPRGRISD</sequence>
<dbReference type="CDD" id="cd12148">
    <property type="entry name" value="fungal_TF_MHR"/>
    <property type="match status" value="1"/>
</dbReference>
<accession>A0AAD6C785</accession>
<dbReference type="AlphaFoldDB" id="A0AAD6C785"/>
<organism evidence="1 2">
    <name type="scientific">Penicillium daleae</name>
    <dbReference type="NCBI Taxonomy" id="63821"/>
    <lineage>
        <taxon>Eukaryota</taxon>
        <taxon>Fungi</taxon>
        <taxon>Dikarya</taxon>
        <taxon>Ascomycota</taxon>
        <taxon>Pezizomycotina</taxon>
        <taxon>Eurotiomycetes</taxon>
        <taxon>Eurotiomycetidae</taxon>
        <taxon>Eurotiales</taxon>
        <taxon>Aspergillaceae</taxon>
        <taxon>Penicillium</taxon>
    </lineage>
</organism>
<dbReference type="GeneID" id="81598677"/>
<dbReference type="RefSeq" id="XP_056767052.1">
    <property type="nucleotide sequence ID" value="XM_056908434.1"/>
</dbReference>
<protein>
    <submittedName>
        <fullName evidence="1">C6 zinc finger domain protein</fullName>
    </submittedName>
</protein>
<evidence type="ECO:0000313" key="1">
    <source>
        <dbReference type="EMBL" id="KAJ5454096.1"/>
    </source>
</evidence>
<proteinExistence type="predicted"/>
<dbReference type="PANTHER" id="PTHR47431">
    <property type="entry name" value="ZN(II)2CYS6 TRANSCRIPTION FACTOR (EUROFUNG)-RELATED"/>
    <property type="match status" value="1"/>
</dbReference>